<dbReference type="Proteomes" id="UP000584374">
    <property type="component" value="Unassembled WGS sequence"/>
</dbReference>
<gene>
    <name evidence="1" type="ORF">BJ970_007260</name>
</gene>
<dbReference type="RefSeq" id="WP_184732170.1">
    <property type="nucleotide sequence ID" value="NZ_JACHIW010000002.1"/>
</dbReference>
<reference evidence="1 2" key="1">
    <citation type="submission" date="2020-08" db="EMBL/GenBank/DDBJ databases">
        <title>Sequencing the genomes of 1000 actinobacteria strains.</title>
        <authorList>
            <person name="Klenk H.-P."/>
        </authorList>
    </citation>
    <scope>NUCLEOTIDE SEQUENCE [LARGE SCALE GENOMIC DNA]</scope>
    <source>
        <strain evidence="1 2">DSM 45584</strain>
    </source>
</reference>
<evidence type="ECO:0000313" key="1">
    <source>
        <dbReference type="EMBL" id="MBB5159661.1"/>
    </source>
</evidence>
<proteinExistence type="predicted"/>
<dbReference type="EMBL" id="JACHIW010000002">
    <property type="protein sequence ID" value="MBB5159661.1"/>
    <property type="molecule type" value="Genomic_DNA"/>
</dbReference>
<sequence length="161" mass="18011">MRAADVRAARDIREWSPEWAVTRSRAISAAAAGDLEPLSRFIEQGLGTEDAVKANLAYWAYWVGEIPERWISDAAMLTNGQPWSGELLLGSLLDGLEHAPYRDLCAHALNALIPFRRGLDRPDLRRRVLDTVDRATASNEFARSSLRKLDQLSYALRSPHA</sequence>
<accession>A0A840QHK4</accession>
<evidence type="ECO:0000313" key="2">
    <source>
        <dbReference type="Proteomes" id="UP000584374"/>
    </source>
</evidence>
<protein>
    <submittedName>
        <fullName evidence="1">Uncharacterized protein</fullName>
    </submittedName>
</protein>
<keyword evidence="2" id="KW-1185">Reference proteome</keyword>
<name>A0A840QHK4_9PSEU</name>
<dbReference type="AlphaFoldDB" id="A0A840QHK4"/>
<comment type="caution">
    <text evidence="1">The sequence shown here is derived from an EMBL/GenBank/DDBJ whole genome shotgun (WGS) entry which is preliminary data.</text>
</comment>
<organism evidence="1 2">
    <name type="scientific">Saccharopolyspora phatthalungensis</name>
    <dbReference type="NCBI Taxonomy" id="664693"/>
    <lineage>
        <taxon>Bacteria</taxon>
        <taxon>Bacillati</taxon>
        <taxon>Actinomycetota</taxon>
        <taxon>Actinomycetes</taxon>
        <taxon>Pseudonocardiales</taxon>
        <taxon>Pseudonocardiaceae</taxon>
        <taxon>Saccharopolyspora</taxon>
    </lineage>
</organism>